<keyword evidence="4" id="KW-1185">Reference proteome</keyword>
<dbReference type="RefSeq" id="WP_090876657.1">
    <property type="nucleotide sequence ID" value="NZ_FMXQ01000004.1"/>
</dbReference>
<dbReference type="Proteomes" id="UP000199071">
    <property type="component" value="Unassembled WGS sequence"/>
</dbReference>
<feature type="chain" id="PRO_5011689197" description="DUF7282 domain-containing protein" evidence="1">
    <location>
        <begin position="22"/>
        <end position="140"/>
    </location>
</feature>
<dbReference type="STRING" id="665467.SAMN02982931_02406"/>
<proteinExistence type="predicted"/>
<gene>
    <name evidence="3" type="ORF">SAMN02982931_02406</name>
</gene>
<protein>
    <recommendedName>
        <fullName evidence="2">DUF7282 domain-containing protein</fullName>
    </recommendedName>
</protein>
<accession>A0A1G6CEW4</accession>
<dbReference type="Pfam" id="PF23951">
    <property type="entry name" value="DUF7282"/>
    <property type="match status" value="1"/>
</dbReference>
<name>A0A1G6CEW4_9HYPH</name>
<organism evidence="3 4">
    <name type="scientific">Bauldia litoralis</name>
    <dbReference type="NCBI Taxonomy" id="665467"/>
    <lineage>
        <taxon>Bacteria</taxon>
        <taxon>Pseudomonadati</taxon>
        <taxon>Pseudomonadota</taxon>
        <taxon>Alphaproteobacteria</taxon>
        <taxon>Hyphomicrobiales</taxon>
        <taxon>Kaistiaceae</taxon>
        <taxon>Bauldia</taxon>
    </lineage>
</organism>
<dbReference type="AlphaFoldDB" id="A0A1G6CEW4"/>
<evidence type="ECO:0000256" key="1">
    <source>
        <dbReference type="SAM" id="SignalP"/>
    </source>
</evidence>
<feature type="signal peptide" evidence="1">
    <location>
        <begin position="1"/>
        <end position="21"/>
    </location>
</feature>
<evidence type="ECO:0000313" key="3">
    <source>
        <dbReference type="EMBL" id="SDB31454.1"/>
    </source>
</evidence>
<dbReference type="EMBL" id="FMXQ01000004">
    <property type="protein sequence ID" value="SDB31454.1"/>
    <property type="molecule type" value="Genomic_DNA"/>
</dbReference>
<evidence type="ECO:0000259" key="2">
    <source>
        <dbReference type="Pfam" id="PF23951"/>
    </source>
</evidence>
<evidence type="ECO:0000313" key="4">
    <source>
        <dbReference type="Proteomes" id="UP000199071"/>
    </source>
</evidence>
<keyword evidence="1" id="KW-0732">Signal</keyword>
<sequence length="140" mass="14688">MRKLAILALAASALGATPALADHLNLDVNAVKTDGATITFPSALIDKNGFVVIHEVVNGNVVVPASIGNTFIEAGTTENVVVTADYPLKDGEDFIAMLHYDTDGDGKYSFGEGMTDVDTPALNAEEKPYVKPFKAGMSAM</sequence>
<feature type="domain" description="DUF7282" evidence="2">
    <location>
        <begin position="26"/>
        <end position="131"/>
    </location>
</feature>
<reference evidence="3 4" key="1">
    <citation type="submission" date="2016-10" db="EMBL/GenBank/DDBJ databases">
        <authorList>
            <person name="de Groot N.N."/>
        </authorList>
    </citation>
    <scope>NUCLEOTIDE SEQUENCE [LARGE SCALE GENOMIC DNA]</scope>
    <source>
        <strain evidence="3 4">ATCC 35022</strain>
    </source>
</reference>
<dbReference type="OrthoDB" id="7605232at2"/>
<dbReference type="InterPro" id="IPR055706">
    <property type="entry name" value="Slg1/2_DUF7282"/>
</dbReference>